<evidence type="ECO:0000256" key="14">
    <source>
        <dbReference type="RuleBase" id="RU003540"/>
    </source>
</evidence>
<comment type="function">
    <text evidence="11">Calcium/phospholipid-binding protein which promotes membrane fusion and is involved in exocytosis.</text>
</comment>
<dbReference type="PROSITE" id="PS51897">
    <property type="entry name" value="ANNEXIN_2"/>
    <property type="match status" value="4"/>
</dbReference>
<dbReference type="FunFam" id="1.10.220.10:FF:000001">
    <property type="entry name" value="Annexin"/>
    <property type="match status" value="1"/>
</dbReference>
<dbReference type="GO" id="GO:0005544">
    <property type="term" value="F:calcium-dependent phospholipid binding"/>
    <property type="evidence" value="ECO:0007669"/>
    <property type="project" value="UniProtKB-KW"/>
</dbReference>
<comment type="domain">
    <text evidence="14">A pair of annexin repeats may form one binding site for calcium and phospholipid.</text>
</comment>
<protein>
    <recommendedName>
        <fullName evidence="14">Annexin</fullName>
    </recommendedName>
</protein>
<evidence type="ECO:0000313" key="16">
    <source>
        <dbReference type="Proteomes" id="UP001283361"/>
    </source>
</evidence>
<dbReference type="PROSITE" id="PS00223">
    <property type="entry name" value="ANNEXIN_1"/>
    <property type="match status" value="2"/>
</dbReference>
<dbReference type="FunFam" id="1.10.220.10:FF:000003">
    <property type="entry name" value="Annexin"/>
    <property type="match status" value="1"/>
</dbReference>
<accession>A0AAE0YXX7</accession>
<evidence type="ECO:0000256" key="13">
    <source>
        <dbReference type="ARBA" id="ARBA00060393"/>
    </source>
</evidence>
<keyword evidence="7 14" id="KW-0677">Repeat</keyword>
<name>A0AAE0YXX7_9GAST</name>
<comment type="caution">
    <text evidence="15">The sequence shown here is derived from an EMBL/GenBank/DDBJ whole genome shotgun (WGS) entry which is preliminary data.</text>
</comment>
<dbReference type="AlphaFoldDB" id="A0AAE0YXX7"/>
<dbReference type="SMART" id="SM00335">
    <property type="entry name" value="ANX"/>
    <property type="match status" value="4"/>
</dbReference>
<dbReference type="InterPro" id="IPR037104">
    <property type="entry name" value="Annexin_sf"/>
</dbReference>
<evidence type="ECO:0000256" key="2">
    <source>
        <dbReference type="ARBA" id="ARBA00004550"/>
    </source>
</evidence>
<evidence type="ECO:0000256" key="7">
    <source>
        <dbReference type="ARBA" id="ARBA00022737"/>
    </source>
</evidence>
<evidence type="ECO:0000256" key="10">
    <source>
        <dbReference type="ARBA" id="ARBA00023302"/>
    </source>
</evidence>
<dbReference type="Proteomes" id="UP001283361">
    <property type="component" value="Unassembled WGS sequence"/>
</dbReference>
<dbReference type="EMBL" id="JAWDGP010005267">
    <property type="protein sequence ID" value="KAK3758561.1"/>
    <property type="molecule type" value="Genomic_DNA"/>
</dbReference>
<dbReference type="GO" id="GO:0005576">
    <property type="term" value="C:extracellular region"/>
    <property type="evidence" value="ECO:0007669"/>
    <property type="project" value="UniProtKB-SubCell"/>
</dbReference>
<sequence>MSYPSNYPLFHLEGAASYQHYPNSGPPPPPSLIGSSAYNVNQYHMTGQGFNQYDMGFAGFNQPYHPPWSVPGYQMAMLQQLHQQSVQSPGQFQPQAMEMPTTALLKSVDAHSLHDQMQYQMQMYQTITDMYKSGQNPSEKKPEEIMAKVEDEPKVITAESVQKNKAEEDISLKVKAEMKRVFVAELLRRQAVSGTFEMTEGTVKPFKRYEAGDPVAAWYSKNRGEDKTGQAWDPECDCEYLRDAMKGLGTNDDAIILVVSTRCNQQRQELKDIFKTIYGRDLIKDIKGELSGDYKELVMALFVAPAEYDAWCIKEAIYGLGTDEQALVEILLTRTNEQIKEIRQAYPDVVHKKKTAKASKFEKDIADDTSGDFKKLLISASMGRRYEISHDKLSQAVQEVVNPDDGAGTGMYEVNYRLLSDQAKAKNEAQQLYKAGEKRWGTDEETFNRIFSSRDYYQLRATWDEYVKLTQRDILNSVDRETSGDFRAGLRAIVMNIRSRPMFFAERLRDAMKGMGTDERTLIRIIVSRSEIDMVQIKECFLQLTKKTLWRWIKEDTSFNFKKLLQALVGKN</sequence>
<comment type="similarity">
    <text evidence="3 14">Belongs to the annexin family.</text>
</comment>
<dbReference type="GO" id="GO:0043657">
    <property type="term" value="C:host cell"/>
    <property type="evidence" value="ECO:0007669"/>
    <property type="project" value="UniProtKB-SubCell"/>
</dbReference>
<dbReference type="InterPro" id="IPR018252">
    <property type="entry name" value="Annexin_repeat_CS"/>
</dbReference>
<reference evidence="15" key="1">
    <citation type="journal article" date="2023" name="G3 (Bethesda)">
        <title>A reference genome for the long-term kleptoplast-retaining sea slug Elysia crispata morphotype clarki.</title>
        <authorList>
            <person name="Eastman K.E."/>
            <person name="Pendleton A.L."/>
            <person name="Shaikh M.A."/>
            <person name="Suttiyut T."/>
            <person name="Ogas R."/>
            <person name="Tomko P."/>
            <person name="Gavelis G."/>
            <person name="Widhalm J.R."/>
            <person name="Wisecaver J.H."/>
        </authorList>
    </citation>
    <scope>NUCLEOTIDE SEQUENCE</scope>
    <source>
        <strain evidence="15">ECLA1</strain>
    </source>
</reference>
<keyword evidence="8 14" id="KW-0106">Calcium</keyword>
<dbReference type="GO" id="GO:0001786">
    <property type="term" value="F:phosphatidylserine binding"/>
    <property type="evidence" value="ECO:0007669"/>
    <property type="project" value="TreeGrafter"/>
</dbReference>
<evidence type="ECO:0000256" key="6">
    <source>
        <dbReference type="ARBA" id="ARBA00022723"/>
    </source>
</evidence>
<dbReference type="InterPro" id="IPR001464">
    <property type="entry name" value="Annexin"/>
</dbReference>
<gene>
    <name evidence="15" type="ORF">RRG08_051001</name>
</gene>
<dbReference type="GO" id="GO:0005886">
    <property type="term" value="C:plasma membrane"/>
    <property type="evidence" value="ECO:0007669"/>
    <property type="project" value="TreeGrafter"/>
</dbReference>
<dbReference type="GO" id="GO:0005737">
    <property type="term" value="C:cytoplasm"/>
    <property type="evidence" value="ECO:0007669"/>
    <property type="project" value="TreeGrafter"/>
</dbReference>
<proteinExistence type="inferred from homology"/>
<organism evidence="15 16">
    <name type="scientific">Elysia crispata</name>
    <name type="common">lettuce slug</name>
    <dbReference type="NCBI Taxonomy" id="231223"/>
    <lineage>
        <taxon>Eukaryota</taxon>
        <taxon>Metazoa</taxon>
        <taxon>Spiralia</taxon>
        <taxon>Lophotrochozoa</taxon>
        <taxon>Mollusca</taxon>
        <taxon>Gastropoda</taxon>
        <taxon>Heterobranchia</taxon>
        <taxon>Euthyneura</taxon>
        <taxon>Panpulmonata</taxon>
        <taxon>Sacoglossa</taxon>
        <taxon>Placobranchoidea</taxon>
        <taxon>Plakobranchidae</taxon>
        <taxon>Elysia</taxon>
    </lineage>
</organism>
<comment type="subcellular location">
    <subcellularLocation>
        <location evidence="1">Host cell</location>
    </subcellularLocation>
    <subcellularLocation>
        <location evidence="2">Secreted</location>
        <location evidence="2">Extracellular exosome</location>
    </subcellularLocation>
    <subcellularLocation>
        <location evidence="13">Tegument</location>
    </subcellularLocation>
</comment>
<dbReference type="Pfam" id="PF00191">
    <property type="entry name" value="Annexin"/>
    <property type="match status" value="4"/>
</dbReference>
<evidence type="ECO:0000256" key="9">
    <source>
        <dbReference type="ARBA" id="ARBA00023216"/>
    </source>
</evidence>
<keyword evidence="6" id="KW-0479">Metal-binding</keyword>
<keyword evidence="16" id="KW-1185">Reference proteome</keyword>
<dbReference type="PRINTS" id="PR00196">
    <property type="entry name" value="ANNEXIN"/>
</dbReference>
<dbReference type="GO" id="GO:0005509">
    <property type="term" value="F:calcium ion binding"/>
    <property type="evidence" value="ECO:0007669"/>
    <property type="project" value="InterPro"/>
</dbReference>
<dbReference type="InterPro" id="IPR018502">
    <property type="entry name" value="Annexin_repeat"/>
</dbReference>
<evidence type="ECO:0000256" key="4">
    <source>
        <dbReference type="ARBA" id="ARBA00011738"/>
    </source>
</evidence>
<dbReference type="FunFam" id="1.10.220.10:FF:000005">
    <property type="entry name" value="Annexin"/>
    <property type="match status" value="1"/>
</dbReference>
<keyword evidence="5" id="KW-0597">Phosphoprotein</keyword>
<evidence type="ECO:0000256" key="3">
    <source>
        <dbReference type="ARBA" id="ARBA00007831"/>
    </source>
</evidence>
<comment type="function">
    <text evidence="12">Involved in reproduction of the worm. Involved in host-parasite interaction. Delivered into the host cell by means of parasite exosomes. Binds to acidic phospholipid membranes in a calcium-dependent manner in vitro. Causes aggregation of liposomes in the presence of calcium, but not in its absence. Likely to promote membrane fusion. May provide structural integrity within the tegument.</text>
</comment>
<comment type="subunit">
    <text evidence="4">Homodimer.</text>
</comment>
<evidence type="ECO:0000256" key="5">
    <source>
        <dbReference type="ARBA" id="ARBA00022553"/>
    </source>
</evidence>
<dbReference type="GO" id="GO:0012506">
    <property type="term" value="C:vesicle membrane"/>
    <property type="evidence" value="ECO:0007669"/>
    <property type="project" value="TreeGrafter"/>
</dbReference>
<evidence type="ECO:0000256" key="1">
    <source>
        <dbReference type="ARBA" id="ARBA00004340"/>
    </source>
</evidence>
<keyword evidence="9 14" id="KW-0041">Annexin</keyword>
<evidence type="ECO:0000256" key="8">
    <source>
        <dbReference type="ARBA" id="ARBA00022837"/>
    </source>
</evidence>
<keyword evidence="10 14" id="KW-0111">Calcium/phospholipid-binding</keyword>
<dbReference type="Gene3D" id="1.10.220.10">
    <property type="entry name" value="Annexin"/>
    <property type="match status" value="4"/>
</dbReference>
<evidence type="ECO:0000256" key="12">
    <source>
        <dbReference type="ARBA" id="ARBA00059330"/>
    </source>
</evidence>
<dbReference type="PANTHER" id="PTHR10502:SF239">
    <property type="entry name" value="ANNEXIN A7"/>
    <property type="match status" value="1"/>
</dbReference>
<dbReference type="FunFam" id="1.10.220.10:FF:000002">
    <property type="entry name" value="Annexin"/>
    <property type="match status" value="1"/>
</dbReference>
<evidence type="ECO:0000313" key="15">
    <source>
        <dbReference type="EMBL" id="KAK3758561.1"/>
    </source>
</evidence>
<dbReference type="SUPFAM" id="SSF47874">
    <property type="entry name" value="Annexin"/>
    <property type="match status" value="1"/>
</dbReference>
<evidence type="ECO:0000256" key="11">
    <source>
        <dbReference type="ARBA" id="ARBA00037210"/>
    </source>
</evidence>
<dbReference type="PANTHER" id="PTHR10502">
    <property type="entry name" value="ANNEXIN"/>
    <property type="match status" value="1"/>
</dbReference>
<dbReference type="GO" id="GO:0005634">
    <property type="term" value="C:nucleus"/>
    <property type="evidence" value="ECO:0007669"/>
    <property type="project" value="TreeGrafter"/>
</dbReference>